<evidence type="ECO:0000313" key="1">
    <source>
        <dbReference type="EMBL" id="EUD10432.1"/>
    </source>
</evidence>
<accession>A0AAV3M432</accession>
<name>A0AAV3M432_9GAMM</name>
<dbReference type="EMBL" id="JALD01000051">
    <property type="protein sequence ID" value="EUD10432.1"/>
    <property type="molecule type" value="Genomic_DNA"/>
</dbReference>
<dbReference type="Pfam" id="PF22758">
    <property type="entry name" value="Phage_cement"/>
    <property type="match status" value="1"/>
</dbReference>
<reference evidence="1 2" key="1">
    <citation type="submission" date="2014-01" db="EMBL/GenBank/DDBJ databases">
        <authorList>
            <person name="Durkin A.S."/>
            <person name="McCorrison J."/>
            <person name="Torralba M."/>
            <person name="Gillis M."/>
            <person name="Haft D.H."/>
            <person name="Methe B."/>
            <person name="Sutton G."/>
            <person name="Nelson K.E."/>
        </authorList>
    </citation>
    <scope>NUCLEOTIDE SEQUENCE [LARGE SCALE GENOMIC DNA]</scope>
    <source>
        <strain evidence="1 2">205/92</strain>
    </source>
</reference>
<sequence length="203" mass="21745">MAIPKSVAHGLTSGVVGEISHAGPIRAVAAILSSVDEKQNIFGRAYTYKDDSVESVQVGGNGAFAGIMINPKAYRIEVGYARNGTQGEFLTMGEVYVELKNGVGKINAPVVFDETDGSLSSKQTLAASDRVIGFVSRHVESRDSGHLCVIRLTEIPYSLPASSSIDVYSKSETDAKFQTKGNFARQGDCYTKSESDAKYQPKP</sequence>
<gene>
    <name evidence="1" type="ORF">HMPREF1563_2058</name>
</gene>
<dbReference type="InterPro" id="IPR054438">
    <property type="entry name" value="Struct_cement_gp24/gp6"/>
</dbReference>
<comment type="caution">
    <text evidence="1">The sequence shown here is derived from an EMBL/GenBank/DDBJ whole genome shotgun (WGS) entry which is preliminary data.</text>
</comment>
<protein>
    <submittedName>
        <fullName evidence="1">Uncharacterized protein</fullName>
    </submittedName>
</protein>
<dbReference type="Proteomes" id="UP000022311">
    <property type="component" value="Unassembled WGS sequence"/>
</dbReference>
<proteinExistence type="predicted"/>
<evidence type="ECO:0000313" key="2">
    <source>
        <dbReference type="Proteomes" id="UP000022311"/>
    </source>
</evidence>
<dbReference type="AlphaFoldDB" id="A0AAV3M432"/>
<organism evidence="1 2">
    <name type="scientific">Providencia alcalifaciens 205/92</name>
    <dbReference type="NCBI Taxonomy" id="1256988"/>
    <lineage>
        <taxon>Bacteria</taxon>
        <taxon>Pseudomonadati</taxon>
        <taxon>Pseudomonadota</taxon>
        <taxon>Gammaproteobacteria</taxon>
        <taxon>Enterobacterales</taxon>
        <taxon>Morganellaceae</taxon>
        <taxon>Providencia</taxon>
    </lineage>
</organism>
<dbReference type="RefSeq" id="WP_230085505.1">
    <property type="nucleotide sequence ID" value="NZ_JALD01000051.1"/>
</dbReference>